<proteinExistence type="predicted"/>
<accession>A0A9D2D710</accession>
<evidence type="ECO:0000313" key="2">
    <source>
        <dbReference type="Proteomes" id="UP000824025"/>
    </source>
</evidence>
<reference evidence="1" key="1">
    <citation type="journal article" date="2021" name="PeerJ">
        <title>Extensive microbial diversity within the chicken gut microbiome revealed by metagenomics and culture.</title>
        <authorList>
            <person name="Gilroy R."/>
            <person name="Ravi A."/>
            <person name="Getino M."/>
            <person name="Pursley I."/>
            <person name="Horton D.L."/>
            <person name="Alikhan N.F."/>
            <person name="Baker D."/>
            <person name="Gharbi K."/>
            <person name="Hall N."/>
            <person name="Watson M."/>
            <person name="Adriaenssens E.M."/>
            <person name="Foster-Nyarko E."/>
            <person name="Jarju S."/>
            <person name="Secka A."/>
            <person name="Antonio M."/>
            <person name="Oren A."/>
            <person name="Chaudhuri R.R."/>
            <person name="La Ragione R."/>
            <person name="Hildebrand F."/>
            <person name="Pallen M.J."/>
        </authorList>
    </citation>
    <scope>NUCLEOTIDE SEQUENCE</scope>
    <source>
        <strain evidence="1">CHK192-19661</strain>
    </source>
</reference>
<protein>
    <submittedName>
        <fullName evidence="1">DUF814 domain-containing protein</fullName>
    </submittedName>
</protein>
<feature type="non-terminal residue" evidence="1">
    <location>
        <position position="1"/>
    </location>
</feature>
<sequence>RAAAPDDLWLHTQKYHSAHVLIRTGGRKVPDEVLLAAAQICAFFSDGKAGDKIPVDYCERRFVKKPPRAKAGFVTYTDFKTVLVTPDRHEKEEG</sequence>
<reference evidence="1" key="2">
    <citation type="submission" date="2021-04" db="EMBL/GenBank/DDBJ databases">
        <authorList>
            <person name="Gilroy R."/>
        </authorList>
    </citation>
    <scope>NUCLEOTIDE SEQUENCE</scope>
    <source>
        <strain evidence="1">CHK192-19661</strain>
    </source>
</reference>
<dbReference type="AlphaFoldDB" id="A0A9D2D710"/>
<comment type="caution">
    <text evidence="1">The sequence shown here is derived from an EMBL/GenBank/DDBJ whole genome shotgun (WGS) entry which is preliminary data.</text>
</comment>
<dbReference type="EMBL" id="DXCF01000026">
    <property type="protein sequence ID" value="HIZ09802.1"/>
    <property type="molecule type" value="Genomic_DNA"/>
</dbReference>
<name>A0A9D2D710_9FIRM</name>
<organism evidence="1 2">
    <name type="scientific">Candidatus Borkfalkia avicola</name>
    <dbReference type="NCBI Taxonomy" id="2838503"/>
    <lineage>
        <taxon>Bacteria</taxon>
        <taxon>Bacillati</taxon>
        <taxon>Bacillota</taxon>
        <taxon>Clostridia</taxon>
        <taxon>Christensenellales</taxon>
        <taxon>Christensenellaceae</taxon>
        <taxon>Candidatus Borkfalkia</taxon>
    </lineage>
</organism>
<dbReference type="Proteomes" id="UP000824025">
    <property type="component" value="Unassembled WGS sequence"/>
</dbReference>
<evidence type="ECO:0000313" key="1">
    <source>
        <dbReference type="EMBL" id="HIZ09802.1"/>
    </source>
</evidence>
<gene>
    <name evidence="1" type="ORF">H9726_04855</name>
</gene>